<reference evidence="5" key="1">
    <citation type="submission" date="2020-01" db="EMBL/GenBank/DDBJ databases">
        <authorList>
            <consortium name="DOE Joint Genome Institute"/>
            <person name="Haridas S."/>
            <person name="Albert R."/>
            <person name="Binder M."/>
            <person name="Bloem J."/>
            <person name="Labutti K."/>
            <person name="Salamov A."/>
            <person name="Andreopoulos B."/>
            <person name="Baker S.E."/>
            <person name="Barry K."/>
            <person name="Bills G."/>
            <person name="Bluhm B.H."/>
            <person name="Cannon C."/>
            <person name="Castanera R."/>
            <person name="Culley D.E."/>
            <person name="Daum C."/>
            <person name="Ezra D."/>
            <person name="Gonzalez J.B."/>
            <person name="Henrissat B."/>
            <person name="Kuo A."/>
            <person name="Liang C."/>
            <person name="Lipzen A."/>
            <person name="Lutzoni F."/>
            <person name="Magnuson J."/>
            <person name="Mondo S."/>
            <person name="Nolan M."/>
            <person name="Ohm R."/>
            <person name="Pangilinan J."/>
            <person name="Park H.-J."/>
            <person name="Ramirez L."/>
            <person name="Alfaro M."/>
            <person name="Sun H."/>
            <person name="Tritt A."/>
            <person name="Yoshinaga Y."/>
            <person name="Zwiers L.-H."/>
            <person name="Turgeon B.G."/>
            <person name="Goodwin S.B."/>
            <person name="Spatafora J.W."/>
            <person name="Crous P.W."/>
            <person name="Grigoriev I.V."/>
        </authorList>
    </citation>
    <scope>NUCLEOTIDE SEQUENCE</scope>
    <source>
        <strain evidence="5">CBS 342.82</strain>
    </source>
</reference>
<dbReference type="GeneID" id="54366869"/>
<evidence type="ECO:0000259" key="3">
    <source>
        <dbReference type="Pfam" id="PF04677"/>
    </source>
</evidence>
<dbReference type="CDD" id="cd07380">
    <property type="entry name" value="MPP_CWF19_N"/>
    <property type="match status" value="1"/>
</dbReference>
<name>A0A6J3LT84_9PEZI</name>
<sequence>MATKVIVIGDVNGRLSEVFGKVAALHAKNNFGFAIVAGNLFKDIAGSNDADQAEIQKLLDGQTDVPLTTYFALGHTALPTSVVERLIATGGGKSTPAGDELMDDYTASYRDKDVESAADFKNADILVTSDWPKDITHGSAIAKDKVNAPPSAVESIGNLCSSLKPRYHFSTSESFFEREPFQHEGPAPRHITRFLSLAPFGNADKQKWIYAFALEPSVAPPDTAPMGTTPSPLTAKKRKLPDQQESFDHHRFSNGASASNDNYHHNRRGGNNKRRKLPPPLPQQCYFCLSNPNCETHMIASLGTDVYLATAKGPLSTAQTFAPHLDFPSNILIIPLNHAPTMAAIPEADNARAASLLEMQKYRDALHQMVAAKSRGEDQNGKAKLGAVTWEISRAGGVHLHWQFLPVTTDFIVRGLVEAGFEVEAENLDYPKFVKSASEKARAMEGDYFHVMIWTEDMQRGIVLPLDQSFRFDLQFGRRVMGKLLGLEERTNWRDCAQTKAEEDADANAFKAAFKQFDFSLDD</sequence>
<protein>
    <recommendedName>
        <fullName evidence="6">CwfJ domain-containing protein</fullName>
    </recommendedName>
</protein>
<feature type="domain" description="Cwf19-like protein C-terminal" evidence="2">
    <location>
        <begin position="442"/>
        <end position="519"/>
    </location>
</feature>
<organism evidence="5">
    <name type="scientific">Dissoconium aciculare CBS 342.82</name>
    <dbReference type="NCBI Taxonomy" id="1314786"/>
    <lineage>
        <taxon>Eukaryota</taxon>
        <taxon>Fungi</taxon>
        <taxon>Dikarya</taxon>
        <taxon>Ascomycota</taxon>
        <taxon>Pezizomycotina</taxon>
        <taxon>Dothideomycetes</taxon>
        <taxon>Dothideomycetidae</taxon>
        <taxon>Mycosphaerellales</taxon>
        <taxon>Dissoconiaceae</taxon>
        <taxon>Dissoconium</taxon>
    </lineage>
</organism>
<accession>A0A6J3LT84</accession>
<evidence type="ECO:0008006" key="6">
    <source>
        <dbReference type="Google" id="ProtNLM"/>
    </source>
</evidence>
<feature type="compositionally biased region" description="Basic and acidic residues" evidence="1">
    <location>
        <begin position="240"/>
        <end position="251"/>
    </location>
</feature>
<dbReference type="Pfam" id="PF04676">
    <property type="entry name" value="CwfJ_C_2"/>
    <property type="match status" value="1"/>
</dbReference>
<evidence type="ECO:0000259" key="2">
    <source>
        <dbReference type="Pfam" id="PF04676"/>
    </source>
</evidence>
<evidence type="ECO:0000256" key="1">
    <source>
        <dbReference type="SAM" id="MobiDB-lite"/>
    </source>
</evidence>
<dbReference type="GO" id="GO:0061632">
    <property type="term" value="F:RNA lariat debranching enzyme activator activity"/>
    <property type="evidence" value="ECO:0007669"/>
    <property type="project" value="TreeGrafter"/>
</dbReference>
<evidence type="ECO:0000313" key="4">
    <source>
        <dbReference type="Proteomes" id="UP000504637"/>
    </source>
</evidence>
<dbReference type="InterPro" id="IPR006768">
    <property type="entry name" value="Cwf19-like_C_dom-1"/>
</dbReference>
<dbReference type="InterPro" id="IPR040194">
    <property type="entry name" value="Cwf19-like"/>
</dbReference>
<feature type="region of interest" description="Disordered" evidence="1">
    <location>
        <begin position="220"/>
        <end position="278"/>
    </location>
</feature>
<dbReference type="InterPro" id="IPR006767">
    <property type="entry name" value="Cwf19-like_C_dom-2"/>
</dbReference>
<gene>
    <name evidence="5" type="ORF">K489DRAFT_95594</name>
</gene>
<dbReference type="GO" id="GO:0000398">
    <property type="term" value="P:mRNA splicing, via spliceosome"/>
    <property type="evidence" value="ECO:0007669"/>
    <property type="project" value="TreeGrafter"/>
</dbReference>
<feature type="compositionally biased region" description="Basic residues" evidence="1">
    <location>
        <begin position="265"/>
        <end position="277"/>
    </location>
</feature>
<dbReference type="AlphaFoldDB" id="A0A6J3LT84"/>
<proteinExistence type="predicted"/>
<dbReference type="PANTHER" id="PTHR12072">
    <property type="entry name" value="CWF19, CELL CYCLE CONTROL PROTEIN"/>
    <property type="match status" value="1"/>
</dbReference>
<dbReference type="PANTHER" id="PTHR12072:SF4">
    <property type="entry name" value="CWF19-LIKE PROTEIN 1"/>
    <property type="match status" value="1"/>
</dbReference>
<feature type="domain" description="Cwf19-like C-terminal" evidence="3">
    <location>
        <begin position="281"/>
        <end position="409"/>
    </location>
</feature>
<evidence type="ECO:0000313" key="5">
    <source>
        <dbReference type="RefSeq" id="XP_033455530.1"/>
    </source>
</evidence>
<reference evidence="5" key="3">
    <citation type="submission" date="2025-08" db="UniProtKB">
        <authorList>
            <consortium name="RefSeq"/>
        </authorList>
    </citation>
    <scope>IDENTIFICATION</scope>
    <source>
        <strain evidence="5">CBS 342.82</strain>
    </source>
</reference>
<dbReference type="Pfam" id="PF04677">
    <property type="entry name" value="CwfJ_C_1"/>
    <property type="match status" value="1"/>
</dbReference>
<reference evidence="5" key="2">
    <citation type="submission" date="2020-04" db="EMBL/GenBank/DDBJ databases">
        <authorList>
            <consortium name="NCBI Genome Project"/>
        </authorList>
    </citation>
    <scope>NUCLEOTIDE SEQUENCE</scope>
    <source>
        <strain evidence="5">CBS 342.82</strain>
    </source>
</reference>
<dbReference type="GO" id="GO:0071014">
    <property type="term" value="C:post-mRNA release spliceosomal complex"/>
    <property type="evidence" value="ECO:0007669"/>
    <property type="project" value="TreeGrafter"/>
</dbReference>
<dbReference type="RefSeq" id="XP_033455530.1">
    <property type="nucleotide sequence ID" value="XM_033609068.1"/>
</dbReference>
<dbReference type="OrthoDB" id="444325at2759"/>
<keyword evidence="4" id="KW-1185">Reference proteome</keyword>
<dbReference type="Proteomes" id="UP000504637">
    <property type="component" value="Unplaced"/>
</dbReference>